<dbReference type="SUPFAM" id="SSF103378">
    <property type="entry name" value="2-methylcitrate dehydratase PrpD"/>
    <property type="match status" value="1"/>
</dbReference>
<accession>A0A271K925</accession>
<proteinExistence type="inferred from homology"/>
<protein>
    <submittedName>
        <fullName evidence="4">2-methylcitrate dehydratase</fullName>
    </submittedName>
</protein>
<evidence type="ECO:0000313" key="4">
    <source>
        <dbReference type="EMBL" id="PAP92241.1"/>
    </source>
</evidence>
<reference evidence="4 5" key="1">
    <citation type="submission" date="2017-08" db="EMBL/GenBank/DDBJ databases">
        <title>Mesorhizobium wenxinae sp. nov., a novel rhizobial species isolated from root nodules of chickpea (Cicer arietinum L.).</title>
        <authorList>
            <person name="Zhang J."/>
        </authorList>
    </citation>
    <scope>NUCLEOTIDE SEQUENCE [LARGE SCALE GENOMIC DNA]</scope>
    <source>
        <strain evidence="5">WYCCWR 10019</strain>
    </source>
</reference>
<evidence type="ECO:0000313" key="5">
    <source>
        <dbReference type="Proteomes" id="UP000215931"/>
    </source>
</evidence>
<dbReference type="Gene3D" id="1.10.4100.10">
    <property type="entry name" value="2-methylcitrate dehydratase PrpD"/>
    <property type="match status" value="1"/>
</dbReference>
<keyword evidence="5" id="KW-1185">Reference proteome</keyword>
<dbReference type="GO" id="GO:0016829">
    <property type="term" value="F:lyase activity"/>
    <property type="evidence" value="ECO:0007669"/>
    <property type="project" value="InterPro"/>
</dbReference>
<feature type="domain" description="MmgE/PrpD N-terminal" evidence="2">
    <location>
        <begin position="6"/>
        <end position="241"/>
    </location>
</feature>
<comment type="similarity">
    <text evidence="1">Belongs to the PrpD family.</text>
</comment>
<sequence length="456" mass="48556">MSAALERLTAFLFELQFEDLPKTVVAQAERCLIDLLGTAAAGALTPASQIARDFSATFLAAGAGTLGASLLFDGRRCSAVGASLAGGITIDAIDAHDGHRLVKGHVGCAVLPALLALIQDLVVTPTGREFLTLLVQGYEIGTRAGIAQHASTSDFHSSGSWNSITCAALGARLMRLGQEKLRHALGIAEYYGPRSPMMRMVAHPTMVKDGSGWGAMVGVSAAYLARQGFTGAPAAIIESEEAGALWADLGVCWRIEEQYFKPYPVCRWAHPAIDAALDLKHRHALTPQQIERVEIRTFAAAVALGSRVPTETDAAQYSTAFPVAAALAHGQVGTEEITGRGLTDPLTAALQKRIVLVEHGPYSNVFPAERWAEVVVTTTDGRRLASDPATPRGDPECPLRTDELRSKYRALASTSLEAGRMTRIEDAVFGLADGTSGLCEILQELFRPPDCQSRLS</sequence>
<dbReference type="Proteomes" id="UP000215931">
    <property type="component" value="Unassembled WGS sequence"/>
</dbReference>
<dbReference type="InterPro" id="IPR045336">
    <property type="entry name" value="MmgE_PrpD_N"/>
</dbReference>
<dbReference type="PANTHER" id="PTHR16943">
    <property type="entry name" value="2-METHYLCITRATE DEHYDRATASE-RELATED"/>
    <property type="match status" value="1"/>
</dbReference>
<dbReference type="InterPro" id="IPR005656">
    <property type="entry name" value="MmgE_PrpD"/>
</dbReference>
<comment type="caution">
    <text evidence="4">The sequence shown here is derived from an EMBL/GenBank/DDBJ whole genome shotgun (WGS) entry which is preliminary data.</text>
</comment>
<feature type="domain" description="MmgE/PrpD C-terminal" evidence="3">
    <location>
        <begin position="263"/>
        <end position="427"/>
    </location>
</feature>
<name>A0A271K925_9HYPH</name>
<evidence type="ECO:0000259" key="3">
    <source>
        <dbReference type="Pfam" id="PF19305"/>
    </source>
</evidence>
<evidence type="ECO:0000259" key="2">
    <source>
        <dbReference type="Pfam" id="PF03972"/>
    </source>
</evidence>
<dbReference type="InterPro" id="IPR036148">
    <property type="entry name" value="MmgE/PrpD_sf"/>
</dbReference>
<dbReference type="Pfam" id="PF03972">
    <property type="entry name" value="MmgE_PrpD_N"/>
    <property type="match status" value="1"/>
</dbReference>
<dbReference type="Pfam" id="PF19305">
    <property type="entry name" value="MmgE_PrpD_C"/>
    <property type="match status" value="1"/>
</dbReference>
<evidence type="ECO:0000256" key="1">
    <source>
        <dbReference type="ARBA" id="ARBA00006174"/>
    </source>
</evidence>
<dbReference type="AlphaFoldDB" id="A0A271K925"/>
<dbReference type="InterPro" id="IPR042188">
    <property type="entry name" value="MmgE/PrpD_sf_2"/>
</dbReference>
<dbReference type="Gene3D" id="3.30.1330.120">
    <property type="entry name" value="2-methylcitrate dehydratase PrpD"/>
    <property type="match status" value="1"/>
</dbReference>
<dbReference type="InterPro" id="IPR045337">
    <property type="entry name" value="MmgE_PrpD_C"/>
</dbReference>
<dbReference type="OrthoDB" id="5415580at2"/>
<dbReference type="EMBL" id="NPKH01000035">
    <property type="protein sequence ID" value="PAP92241.1"/>
    <property type="molecule type" value="Genomic_DNA"/>
</dbReference>
<dbReference type="PANTHER" id="PTHR16943:SF8">
    <property type="entry name" value="2-METHYLCITRATE DEHYDRATASE"/>
    <property type="match status" value="1"/>
</dbReference>
<dbReference type="RefSeq" id="WP_095521165.1">
    <property type="nucleotide sequence ID" value="NZ_NPKH01000035.1"/>
</dbReference>
<organism evidence="4 5">
    <name type="scientific">Mesorhizobium wenxiniae</name>
    <dbReference type="NCBI Taxonomy" id="2014805"/>
    <lineage>
        <taxon>Bacteria</taxon>
        <taxon>Pseudomonadati</taxon>
        <taxon>Pseudomonadota</taxon>
        <taxon>Alphaproteobacteria</taxon>
        <taxon>Hyphomicrobiales</taxon>
        <taxon>Phyllobacteriaceae</taxon>
        <taxon>Mesorhizobium</taxon>
    </lineage>
</organism>
<dbReference type="InterPro" id="IPR042183">
    <property type="entry name" value="MmgE/PrpD_sf_1"/>
</dbReference>
<gene>
    <name evidence="4" type="ORF">CIT31_27240</name>
</gene>